<protein>
    <recommendedName>
        <fullName evidence="3">Glycosyltransferase</fullName>
    </recommendedName>
</protein>
<keyword evidence="2" id="KW-1185">Reference proteome</keyword>
<evidence type="ECO:0000313" key="2">
    <source>
        <dbReference type="Proteomes" id="UP000232673"/>
    </source>
</evidence>
<gene>
    <name evidence="1" type="ORF">APR41_15775</name>
</gene>
<reference evidence="1 2" key="1">
    <citation type="submission" date="2015-10" db="EMBL/GenBank/DDBJ databases">
        <title>Draft genome sequence of Salegentibacter salinarum KCTC 12975.</title>
        <authorList>
            <person name="Lin W."/>
            <person name="Zheng Q."/>
        </authorList>
    </citation>
    <scope>NUCLEOTIDE SEQUENCE [LARGE SCALE GENOMIC DNA]</scope>
    <source>
        <strain evidence="1 2">KCTC 12975</strain>
    </source>
</reference>
<organism evidence="1 2">
    <name type="scientific">Salegentibacter salinarum</name>
    <dbReference type="NCBI Taxonomy" id="447422"/>
    <lineage>
        <taxon>Bacteria</taxon>
        <taxon>Pseudomonadati</taxon>
        <taxon>Bacteroidota</taxon>
        <taxon>Flavobacteriia</taxon>
        <taxon>Flavobacteriales</taxon>
        <taxon>Flavobacteriaceae</taxon>
        <taxon>Salegentibacter</taxon>
    </lineage>
</organism>
<accession>A0A2N0TY42</accession>
<dbReference type="AlphaFoldDB" id="A0A2N0TY42"/>
<dbReference type="Proteomes" id="UP000232673">
    <property type="component" value="Unassembled WGS sequence"/>
</dbReference>
<dbReference type="EMBL" id="LKTS01000011">
    <property type="protein sequence ID" value="PKD19672.1"/>
    <property type="molecule type" value="Genomic_DNA"/>
</dbReference>
<dbReference type="SUPFAM" id="SSF53756">
    <property type="entry name" value="UDP-Glycosyltransferase/glycogen phosphorylase"/>
    <property type="match status" value="1"/>
</dbReference>
<dbReference type="STRING" id="447422.SAMN05660903_03190"/>
<proteinExistence type="predicted"/>
<evidence type="ECO:0008006" key="3">
    <source>
        <dbReference type="Google" id="ProtNLM"/>
    </source>
</evidence>
<name>A0A2N0TY42_9FLAO</name>
<evidence type="ECO:0000313" key="1">
    <source>
        <dbReference type="EMBL" id="PKD19672.1"/>
    </source>
</evidence>
<sequence>MNILFICGCLEGGKDGVGDYVQILAKELLLQQHEVAILAINDPFLSVNEEEKIETILSLRLSNKKSWGSRVIKSREWIDEIKPDHIMWHFVIYGYHPRGFSFRPIHIINKLLKNYSQVSIMFHELWIGAAKEDSIKNKIIGEIHKLIIKYLVWDLKPVKVFTSNSTYMGLLSKEGIPSFLLPIFSNIPYIPGAEILFEDILNARGIVNTEESLKLGIFGTIPFVWQKEKFISQLKKTKSSITLFIAGRSNQYTAAELKDDLKKEIPSLNIIILEEQPPAIISGFLQYIDMGITLTAPQLLEKSGVYAAYVEHGLPILFAGLDKNFNCGNKDLVDDNHHLKWELDGFPEQVKMEKFTPRNIKEKIARNILEIIGEAQSKVSIPLIKM</sequence>
<dbReference type="RefSeq" id="WP_079714194.1">
    <property type="nucleotide sequence ID" value="NZ_FUZC01000016.1"/>
</dbReference>
<dbReference type="Gene3D" id="3.40.50.2000">
    <property type="entry name" value="Glycogen Phosphorylase B"/>
    <property type="match status" value="1"/>
</dbReference>
<comment type="caution">
    <text evidence="1">The sequence shown here is derived from an EMBL/GenBank/DDBJ whole genome shotgun (WGS) entry which is preliminary data.</text>
</comment>
<dbReference type="OrthoDB" id="1100436at2"/>